<dbReference type="Pfam" id="PF23282">
    <property type="entry name" value="WHD_ROQ1"/>
    <property type="match status" value="1"/>
</dbReference>
<dbReference type="PANTHER" id="PTHR11017">
    <property type="entry name" value="LEUCINE-RICH REPEAT-CONTAINING PROTEIN"/>
    <property type="match status" value="1"/>
</dbReference>
<accession>A0ABD3L3Q7</accession>
<dbReference type="InterPro" id="IPR058192">
    <property type="entry name" value="WHD_ROQ1-like"/>
</dbReference>
<dbReference type="GO" id="GO:0051707">
    <property type="term" value="P:response to other organism"/>
    <property type="evidence" value="ECO:0007669"/>
    <property type="project" value="UniProtKB-ARBA"/>
</dbReference>
<dbReference type="InterPro" id="IPR042197">
    <property type="entry name" value="Apaf_helical"/>
</dbReference>
<dbReference type="PANTHER" id="PTHR11017:SF570">
    <property type="entry name" value="DISEASE RESISTANCE PROTEIN (TIR-NBS CLASS)-RELATED"/>
    <property type="match status" value="1"/>
</dbReference>
<dbReference type="SUPFAM" id="SSF52200">
    <property type="entry name" value="Toll/Interleukin receptor TIR domain"/>
    <property type="match status" value="1"/>
</dbReference>
<dbReference type="InterPro" id="IPR003591">
    <property type="entry name" value="Leu-rich_rpt_typical-subtyp"/>
</dbReference>
<organism evidence="7 8">
    <name type="scientific">Eucalyptus globulus</name>
    <name type="common">Tasmanian blue gum</name>
    <dbReference type="NCBI Taxonomy" id="34317"/>
    <lineage>
        <taxon>Eukaryota</taxon>
        <taxon>Viridiplantae</taxon>
        <taxon>Streptophyta</taxon>
        <taxon>Embryophyta</taxon>
        <taxon>Tracheophyta</taxon>
        <taxon>Spermatophyta</taxon>
        <taxon>Magnoliopsida</taxon>
        <taxon>eudicotyledons</taxon>
        <taxon>Gunneridae</taxon>
        <taxon>Pentapetalae</taxon>
        <taxon>rosids</taxon>
        <taxon>malvids</taxon>
        <taxon>Myrtales</taxon>
        <taxon>Myrtaceae</taxon>
        <taxon>Myrtoideae</taxon>
        <taxon>Eucalypteae</taxon>
        <taxon>Eucalyptus</taxon>
    </lineage>
</organism>
<evidence type="ECO:0000256" key="5">
    <source>
        <dbReference type="SAM" id="MobiDB-lite"/>
    </source>
</evidence>
<dbReference type="GO" id="GO:0006952">
    <property type="term" value="P:defense response"/>
    <property type="evidence" value="ECO:0007669"/>
    <property type="project" value="UniProtKB-KW"/>
</dbReference>
<dbReference type="InterPro" id="IPR044974">
    <property type="entry name" value="Disease_R_plants"/>
</dbReference>
<evidence type="ECO:0000313" key="7">
    <source>
        <dbReference type="EMBL" id="KAL3745229.1"/>
    </source>
</evidence>
<dbReference type="InterPro" id="IPR055414">
    <property type="entry name" value="LRR_R13L4/SHOC2-like"/>
</dbReference>
<keyword evidence="4" id="KW-0520">NAD</keyword>
<dbReference type="Gene3D" id="3.40.50.300">
    <property type="entry name" value="P-loop containing nucleotide triphosphate hydrolases"/>
    <property type="match status" value="1"/>
</dbReference>
<proteinExistence type="predicted"/>
<sequence length="904" mass="101718">MLSEDPNFEASSSSTPTHEGANEGGDEQQRGVEYEVFLSFRGTDTRKGFTDHLYTNLIKEGIHVFRDDNELRVGDEIGPELISSITQSKISIPIISENYASSKWCLRELAQILKCKRSGGQIVLPIFYKVEPSQVRHLIGGMGDAINAFKKNLDKMVVKEWEDALKEVSSLKGWESEKIENGHEAVLVTMVVGRVMSELTRLFQLNVPEQLVGIDNHAEQIMSKIDSKFNGTWIIGIYGMGGIGKTTLAKVLYNKLSSQFEGRSFVANIRETSQHEGIKFLQKQLISSITKKTCDVSNVDEGIGIIKSQFTSKKCLILLDDMDDNTQLQALARDGSWFKAGSIVIITTRNKSVLDEARASYMYQLDELPFDQSLILFSRHAFGKDSPPSDYEVISRDVVSTTGCLPLALEAIGSSLFGKAKEAWKDASKKLKNVPDKKVQESLRISYDALDEDVQQIFLDIACFFNRSSKQIPTYMWDACNFFPGKGIELLSLMSLIKIDKDGKIMMHDQLRDLGKEIVRQENQEKPQKRSRLWNEEAKDVLDNNKGTCKIEALRIGHSWGKSYTFEQFKDLTNLRFLQMEFASLTGDFQNLLPNLRWLQWQTTSWNFAAANFQPKKLVVFDLSGSGISDDWRGWDPFKIAIELKVLNLSKCRYLRRTPDLFAFKSLEILNLEDCGNLEEIHPSLEDIKTLLSLNVKRCHKLKELPAGVGRMEELRELLLDGTAIQDIPISRGCLMKLETLSASWCKQLAQLPESMGSIVSLTQLNLSFSGIQRLPKSIGSLISLTQLNLSQTRIKRLPKSISSLKELMTLDVSNCASLVHITSSIGHLTSLRCLLLRGCPSLTKIPDSIGKLASLTKLDLRWTSIAELPESVENLQNLRILDIRETHITKVSGSIRMREGLLA</sequence>
<dbReference type="SMART" id="SM00255">
    <property type="entry name" value="TIR"/>
    <property type="match status" value="1"/>
</dbReference>
<evidence type="ECO:0000256" key="4">
    <source>
        <dbReference type="ARBA" id="ARBA00023027"/>
    </source>
</evidence>
<comment type="caution">
    <text evidence="7">The sequence shown here is derived from an EMBL/GenBank/DDBJ whole genome shotgun (WGS) entry which is preliminary data.</text>
</comment>
<dbReference type="SMART" id="SM00369">
    <property type="entry name" value="LRR_TYP"/>
    <property type="match status" value="4"/>
</dbReference>
<dbReference type="InterPro" id="IPR002182">
    <property type="entry name" value="NB-ARC"/>
</dbReference>
<dbReference type="PRINTS" id="PR00364">
    <property type="entry name" value="DISEASERSIST"/>
</dbReference>
<keyword evidence="3" id="KW-0611">Plant defense</keyword>
<keyword evidence="2" id="KW-0677">Repeat</keyword>
<dbReference type="Proteomes" id="UP001634007">
    <property type="component" value="Unassembled WGS sequence"/>
</dbReference>
<dbReference type="EMBL" id="JBJKBG010000003">
    <property type="protein sequence ID" value="KAL3745230.1"/>
    <property type="molecule type" value="Genomic_DNA"/>
</dbReference>
<dbReference type="Pfam" id="PF00931">
    <property type="entry name" value="NB-ARC"/>
    <property type="match status" value="1"/>
</dbReference>
<feature type="region of interest" description="Disordered" evidence="5">
    <location>
        <begin position="1"/>
        <end position="28"/>
    </location>
</feature>
<evidence type="ECO:0000256" key="2">
    <source>
        <dbReference type="ARBA" id="ARBA00022737"/>
    </source>
</evidence>
<dbReference type="Pfam" id="PF23598">
    <property type="entry name" value="LRR_14"/>
    <property type="match status" value="1"/>
</dbReference>
<dbReference type="FunFam" id="3.40.50.10140:FF:000007">
    <property type="entry name" value="Disease resistance protein (TIR-NBS-LRR class)"/>
    <property type="match status" value="1"/>
</dbReference>
<dbReference type="Pfam" id="PF01582">
    <property type="entry name" value="TIR"/>
    <property type="match status" value="1"/>
</dbReference>
<dbReference type="EMBL" id="JBJKBG010000003">
    <property type="protein sequence ID" value="KAL3745229.1"/>
    <property type="molecule type" value="Genomic_DNA"/>
</dbReference>
<dbReference type="InterPro" id="IPR000157">
    <property type="entry name" value="TIR_dom"/>
</dbReference>
<dbReference type="InterPro" id="IPR027417">
    <property type="entry name" value="P-loop_NTPase"/>
</dbReference>
<keyword evidence="8" id="KW-1185">Reference proteome</keyword>
<reference evidence="7 8" key="1">
    <citation type="submission" date="2024-11" db="EMBL/GenBank/DDBJ databases">
        <title>Chromosome-level genome assembly of Eucalyptus globulus Labill. provides insights into its genome evolution.</title>
        <authorList>
            <person name="Li X."/>
        </authorList>
    </citation>
    <scope>NUCLEOTIDE SEQUENCE [LARGE SCALE GENOMIC DNA]</scope>
    <source>
        <strain evidence="7">CL2024</strain>
        <tissue evidence="7">Fresh tender leaves</tissue>
    </source>
</reference>
<keyword evidence="1" id="KW-0433">Leucine-rich repeat</keyword>
<dbReference type="SUPFAM" id="SSF52540">
    <property type="entry name" value="P-loop containing nucleoside triphosphate hydrolases"/>
    <property type="match status" value="1"/>
</dbReference>
<dbReference type="AlphaFoldDB" id="A0ABD3L3Q7"/>
<dbReference type="Gene3D" id="3.80.10.10">
    <property type="entry name" value="Ribonuclease Inhibitor"/>
    <property type="match status" value="3"/>
</dbReference>
<name>A0ABD3L3Q7_EUCGL</name>
<feature type="domain" description="TIR" evidence="6">
    <location>
        <begin position="32"/>
        <end position="190"/>
    </location>
</feature>
<gene>
    <name evidence="7" type="ORF">ACJRO7_014357</name>
</gene>
<dbReference type="InterPro" id="IPR032675">
    <property type="entry name" value="LRR_dom_sf"/>
</dbReference>
<evidence type="ECO:0000256" key="1">
    <source>
        <dbReference type="ARBA" id="ARBA00022614"/>
    </source>
</evidence>
<dbReference type="Gene3D" id="1.10.8.430">
    <property type="entry name" value="Helical domain of apoptotic protease-activating factors"/>
    <property type="match status" value="1"/>
</dbReference>
<dbReference type="PROSITE" id="PS50104">
    <property type="entry name" value="TIR"/>
    <property type="match status" value="1"/>
</dbReference>
<evidence type="ECO:0000256" key="3">
    <source>
        <dbReference type="ARBA" id="ARBA00022821"/>
    </source>
</evidence>
<dbReference type="InterPro" id="IPR035897">
    <property type="entry name" value="Toll_tir_struct_dom_sf"/>
</dbReference>
<dbReference type="SUPFAM" id="SSF52058">
    <property type="entry name" value="L domain-like"/>
    <property type="match status" value="1"/>
</dbReference>
<evidence type="ECO:0000313" key="8">
    <source>
        <dbReference type="Proteomes" id="UP001634007"/>
    </source>
</evidence>
<protein>
    <recommendedName>
        <fullName evidence="6">TIR domain-containing protein</fullName>
    </recommendedName>
</protein>
<dbReference type="Gene3D" id="3.40.50.10140">
    <property type="entry name" value="Toll/interleukin-1 receptor homology (TIR) domain"/>
    <property type="match status" value="1"/>
</dbReference>
<evidence type="ECO:0000259" key="6">
    <source>
        <dbReference type="PROSITE" id="PS50104"/>
    </source>
</evidence>
<dbReference type="EMBL" id="JBJKBG010000003">
    <property type="protein sequence ID" value="KAL3745228.1"/>
    <property type="molecule type" value="Genomic_DNA"/>
</dbReference>